<dbReference type="InterPro" id="IPR020534">
    <property type="entry name" value="Uncharacterised_YqxA"/>
</dbReference>
<reference evidence="1 2" key="1">
    <citation type="submission" date="2019-07" db="EMBL/GenBank/DDBJ databases">
        <authorList>
            <person name="Li J."/>
        </authorList>
    </citation>
    <scope>NUCLEOTIDE SEQUENCE [LARGE SCALE GENOMIC DNA]</scope>
    <source>
        <strain evidence="1 2">TKL69</strain>
    </source>
</reference>
<dbReference type="KEGG" id="aqt:FN924_10980"/>
<evidence type="ECO:0000313" key="1">
    <source>
        <dbReference type="EMBL" id="QDP40661.1"/>
    </source>
</evidence>
<organism evidence="1 2">
    <name type="scientific">Radiobacillus deserti</name>
    <dbReference type="NCBI Taxonomy" id="2594883"/>
    <lineage>
        <taxon>Bacteria</taxon>
        <taxon>Bacillati</taxon>
        <taxon>Bacillota</taxon>
        <taxon>Bacilli</taxon>
        <taxon>Bacillales</taxon>
        <taxon>Bacillaceae</taxon>
        <taxon>Radiobacillus</taxon>
    </lineage>
</organism>
<dbReference type="Proteomes" id="UP000315215">
    <property type="component" value="Chromosome"/>
</dbReference>
<dbReference type="EMBL" id="CP041666">
    <property type="protein sequence ID" value="QDP40661.1"/>
    <property type="molecule type" value="Genomic_DNA"/>
</dbReference>
<name>A0A516KGY6_9BACI</name>
<gene>
    <name evidence="1" type="ORF">FN924_10980</name>
</gene>
<keyword evidence="2" id="KW-1185">Reference proteome</keyword>
<protein>
    <submittedName>
        <fullName evidence="1">DUF3679 domain-containing protein</fullName>
    </submittedName>
</protein>
<proteinExistence type="predicted"/>
<accession>A0A516KGY6</accession>
<dbReference type="AlphaFoldDB" id="A0A516KGY6"/>
<dbReference type="Pfam" id="PF12438">
    <property type="entry name" value="DUF3679"/>
    <property type="match status" value="1"/>
</dbReference>
<sequence>MKMIKMLATMLVMVLLFLGGVLFGIDQASEGVTEIRGYSTDSLKEAVQTDKNKQDNYQIEVMGQEFEQVSVEDKEEKFQEIDDSHMTQKIAGTLEQSVKWVYNGLIQSAHELVKSFF</sequence>
<evidence type="ECO:0000313" key="2">
    <source>
        <dbReference type="Proteomes" id="UP000315215"/>
    </source>
</evidence>